<organism evidence="2 3">
    <name type="scientific">Gossypium australe</name>
    <dbReference type="NCBI Taxonomy" id="47621"/>
    <lineage>
        <taxon>Eukaryota</taxon>
        <taxon>Viridiplantae</taxon>
        <taxon>Streptophyta</taxon>
        <taxon>Embryophyta</taxon>
        <taxon>Tracheophyta</taxon>
        <taxon>Spermatophyta</taxon>
        <taxon>Magnoliopsida</taxon>
        <taxon>eudicotyledons</taxon>
        <taxon>Gunneridae</taxon>
        <taxon>Pentapetalae</taxon>
        <taxon>rosids</taxon>
        <taxon>malvids</taxon>
        <taxon>Malvales</taxon>
        <taxon>Malvaceae</taxon>
        <taxon>Malvoideae</taxon>
        <taxon>Gossypium</taxon>
    </lineage>
</organism>
<dbReference type="PANTHER" id="PTHR24559">
    <property type="entry name" value="TRANSPOSON TY3-I GAG-POL POLYPROTEIN"/>
    <property type="match status" value="1"/>
</dbReference>
<accession>A0A5B6VNH7</accession>
<dbReference type="InterPro" id="IPR043502">
    <property type="entry name" value="DNA/RNA_pol_sf"/>
</dbReference>
<keyword evidence="2" id="KW-0808">Transferase</keyword>
<dbReference type="AlphaFoldDB" id="A0A5B6VNH7"/>
<proteinExistence type="predicted"/>
<gene>
    <name evidence="2" type="ORF">EPI10_016237</name>
</gene>
<dbReference type="EMBL" id="SMMG02000006">
    <property type="protein sequence ID" value="KAA3470535.1"/>
    <property type="molecule type" value="Genomic_DNA"/>
</dbReference>
<protein>
    <submittedName>
        <fullName evidence="2">RNA-directed DNA polymerase-like protein</fullName>
    </submittedName>
</protein>
<dbReference type="PROSITE" id="PS50878">
    <property type="entry name" value="RT_POL"/>
    <property type="match status" value="1"/>
</dbReference>
<evidence type="ECO:0000259" key="1">
    <source>
        <dbReference type="PROSITE" id="PS50878"/>
    </source>
</evidence>
<dbReference type="InterPro" id="IPR043128">
    <property type="entry name" value="Rev_trsase/Diguanyl_cyclase"/>
</dbReference>
<reference evidence="3" key="1">
    <citation type="journal article" date="2019" name="Plant Biotechnol. J.">
        <title>Genome sequencing of the Australian wild diploid species Gossypium australe highlights disease resistance and delayed gland morphogenesis.</title>
        <authorList>
            <person name="Cai Y."/>
            <person name="Cai X."/>
            <person name="Wang Q."/>
            <person name="Wang P."/>
            <person name="Zhang Y."/>
            <person name="Cai C."/>
            <person name="Xu Y."/>
            <person name="Wang K."/>
            <person name="Zhou Z."/>
            <person name="Wang C."/>
            <person name="Geng S."/>
            <person name="Li B."/>
            <person name="Dong Q."/>
            <person name="Hou Y."/>
            <person name="Wang H."/>
            <person name="Ai P."/>
            <person name="Liu Z."/>
            <person name="Yi F."/>
            <person name="Sun M."/>
            <person name="An G."/>
            <person name="Cheng J."/>
            <person name="Zhang Y."/>
            <person name="Shi Q."/>
            <person name="Xie Y."/>
            <person name="Shi X."/>
            <person name="Chang Y."/>
            <person name="Huang F."/>
            <person name="Chen Y."/>
            <person name="Hong S."/>
            <person name="Mi L."/>
            <person name="Sun Q."/>
            <person name="Zhang L."/>
            <person name="Zhou B."/>
            <person name="Peng R."/>
            <person name="Zhang X."/>
            <person name="Liu F."/>
        </authorList>
    </citation>
    <scope>NUCLEOTIDE SEQUENCE [LARGE SCALE GENOMIC DNA]</scope>
    <source>
        <strain evidence="3">cv. PA1801</strain>
    </source>
</reference>
<dbReference type="Pfam" id="PF00078">
    <property type="entry name" value="RVT_1"/>
    <property type="match status" value="1"/>
</dbReference>
<evidence type="ECO:0000313" key="3">
    <source>
        <dbReference type="Proteomes" id="UP000325315"/>
    </source>
</evidence>
<evidence type="ECO:0000313" key="2">
    <source>
        <dbReference type="EMBL" id="KAA3470535.1"/>
    </source>
</evidence>
<comment type="caution">
    <text evidence="2">The sequence shown here is derived from an EMBL/GenBank/DDBJ whole genome shotgun (WGS) entry which is preliminary data.</text>
</comment>
<dbReference type="InterPro" id="IPR053134">
    <property type="entry name" value="RNA-dir_DNA_polymerase"/>
</dbReference>
<dbReference type="InterPro" id="IPR000477">
    <property type="entry name" value="RT_dom"/>
</dbReference>
<dbReference type="Gene3D" id="3.30.70.270">
    <property type="match status" value="1"/>
</dbReference>
<dbReference type="SUPFAM" id="SSF56672">
    <property type="entry name" value="DNA/RNA polymerases"/>
    <property type="match status" value="1"/>
</dbReference>
<keyword evidence="2" id="KW-0695">RNA-directed DNA polymerase</keyword>
<name>A0A5B6VNH7_9ROSI</name>
<dbReference type="PANTHER" id="PTHR24559:SF447">
    <property type="entry name" value="RNA-DIRECTED DNA POLYMERASE HOMOLOG"/>
    <property type="match status" value="1"/>
</dbReference>
<sequence>MPFGLTNGPTVFMNLMNIIFQPYLDKFVIVFIDDILIYSRDETEHAQHLRILQEVGFLGHVLLADGIRVNPSKIYAILSWKPPRNIIEEISWVWLVIMDVLSKVS</sequence>
<feature type="domain" description="Reverse transcriptase" evidence="1">
    <location>
        <begin position="1"/>
        <end position="97"/>
    </location>
</feature>
<keyword evidence="2" id="KW-0548">Nucleotidyltransferase</keyword>
<dbReference type="GO" id="GO:0003964">
    <property type="term" value="F:RNA-directed DNA polymerase activity"/>
    <property type="evidence" value="ECO:0007669"/>
    <property type="project" value="UniProtKB-KW"/>
</dbReference>
<dbReference type="Proteomes" id="UP000325315">
    <property type="component" value="Unassembled WGS sequence"/>
</dbReference>
<keyword evidence="3" id="KW-1185">Reference proteome</keyword>
<dbReference type="OrthoDB" id="2194291at2759"/>